<evidence type="ECO:0000313" key="3">
    <source>
        <dbReference type="EMBL" id="RHD89336.1"/>
    </source>
</evidence>
<name>A0A2J6A5E6_BACT4</name>
<dbReference type="EMBL" id="QSJP01000005">
    <property type="protein sequence ID" value="RHD89336.1"/>
    <property type="molecule type" value="Genomic_DNA"/>
</dbReference>
<reference evidence="3 4" key="1">
    <citation type="submission" date="2018-08" db="EMBL/GenBank/DDBJ databases">
        <title>A genome reference for cultivated species of the human gut microbiota.</title>
        <authorList>
            <person name="Zou Y."/>
            <person name="Xue W."/>
            <person name="Luo G."/>
        </authorList>
    </citation>
    <scope>NUCLEOTIDE SEQUENCE [LARGE SCALE GENOMIC DNA]</scope>
    <source>
        <strain evidence="3 4">AM30-26</strain>
    </source>
</reference>
<reference evidence="5 6" key="2">
    <citation type="journal article" date="2019" name="Nat. Med.">
        <title>A library of human gut bacterial isolates paired with longitudinal multiomics data enables mechanistic microbiome research.</title>
        <authorList>
            <person name="Poyet M."/>
            <person name="Groussin M."/>
            <person name="Gibbons S.M."/>
            <person name="Avila-Pacheco J."/>
            <person name="Jiang X."/>
            <person name="Kearney S.M."/>
            <person name="Perrotta A.R."/>
            <person name="Berdy B."/>
            <person name="Zhao S."/>
            <person name="Lieberman T.D."/>
            <person name="Swanson P.K."/>
            <person name="Smith M."/>
            <person name="Roesemann S."/>
            <person name="Alexander J.E."/>
            <person name="Rich S.A."/>
            <person name="Livny J."/>
            <person name="Vlamakis H."/>
            <person name="Clish C."/>
            <person name="Bullock K."/>
            <person name="Deik A."/>
            <person name="Scott J."/>
            <person name="Pierce K.A."/>
            <person name="Xavier R.J."/>
            <person name="Alm E.J."/>
        </authorList>
    </citation>
    <scope>NUCLEOTIDE SEQUENCE [LARGE SCALE GENOMIC DNA]</scope>
    <source>
        <strain evidence="2 5">BIOML-A162</strain>
        <strain evidence="1 6">BIOML-A188</strain>
    </source>
</reference>
<sequence length="64" mass="7537">MQQATISKTFDSYDHYTETYYASSNAVAASAERIYLFIKEYITYLSDEEKEAIFPEKYKKKDDS</sequence>
<accession>A0A2J6A5E6</accession>
<dbReference type="Proteomes" id="UP000284785">
    <property type="component" value="Unassembled WGS sequence"/>
</dbReference>
<comment type="caution">
    <text evidence="3">The sequence shown here is derived from an EMBL/GenBank/DDBJ whole genome shotgun (WGS) entry which is preliminary data.</text>
</comment>
<evidence type="ECO:0000313" key="4">
    <source>
        <dbReference type="Proteomes" id="UP000284785"/>
    </source>
</evidence>
<dbReference type="EMBL" id="WCSY01000001">
    <property type="protein sequence ID" value="KAB4316268.1"/>
    <property type="molecule type" value="Genomic_DNA"/>
</dbReference>
<protein>
    <submittedName>
        <fullName evidence="3">Uncharacterized protein</fullName>
    </submittedName>
</protein>
<dbReference type="AlphaFoldDB" id="A0A2J6A5E6"/>
<dbReference type="EMBL" id="WCRY01000013">
    <property type="protein sequence ID" value="KAB4480826.1"/>
    <property type="molecule type" value="Genomic_DNA"/>
</dbReference>
<proteinExistence type="predicted"/>
<organism evidence="3 4">
    <name type="scientific">Bacteroides thetaiotaomicron</name>
    <dbReference type="NCBI Taxonomy" id="818"/>
    <lineage>
        <taxon>Bacteria</taxon>
        <taxon>Pseudomonadati</taxon>
        <taxon>Bacteroidota</taxon>
        <taxon>Bacteroidia</taxon>
        <taxon>Bacteroidales</taxon>
        <taxon>Bacteroidaceae</taxon>
        <taxon>Bacteroides</taxon>
    </lineage>
</organism>
<gene>
    <name evidence="3" type="ORF">DW780_08320</name>
    <name evidence="2" type="ORF">GAN91_14555</name>
    <name evidence="1" type="ORF">GAO51_02025</name>
</gene>
<dbReference type="RefSeq" id="WP_011107486.1">
    <property type="nucleotide sequence ID" value="NZ_CABJDH010000005.1"/>
</dbReference>
<evidence type="ECO:0000313" key="2">
    <source>
        <dbReference type="EMBL" id="KAB4480826.1"/>
    </source>
</evidence>
<dbReference type="Proteomes" id="UP000436858">
    <property type="component" value="Unassembled WGS sequence"/>
</dbReference>
<dbReference type="Proteomes" id="UP000440614">
    <property type="component" value="Unassembled WGS sequence"/>
</dbReference>
<evidence type="ECO:0000313" key="5">
    <source>
        <dbReference type="Proteomes" id="UP000436858"/>
    </source>
</evidence>
<evidence type="ECO:0000313" key="6">
    <source>
        <dbReference type="Proteomes" id="UP000440614"/>
    </source>
</evidence>
<evidence type="ECO:0000313" key="1">
    <source>
        <dbReference type="EMBL" id="KAB4316268.1"/>
    </source>
</evidence>